<dbReference type="EMBL" id="PIFK01000133">
    <property type="protein sequence ID" value="PTP15363.1"/>
    <property type="molecule type" value="Genomic_DNA"/>
</dbReference>
<dbReference type="RefSeq" id="WP_102457269.1">
    <property type="nucleotide sequence ID" value="NZ_MCWO01000002.1"/>
</dbReference>
<gene>
    <name evidence="2" type="ORF">BCT54_00420</name>
    <name evidence="3" type="ORF">CWO07_26095</name>
</gene>
<evidence type="ECO:0008006" key="6">
    <source>
        <dbReference type="Google" id="ProtNLM"/>
    </source>
</evidence>
<dbReference type="Proteomes" id="UP000244197">
    <property type="component" value="Unassembled WGS sequence"/>
</dbReference>
<reference evidence="1" key="1">
    <citation type="journal article" date="2015" name="MBio">
        <title>Eco-Evolutionary Dynamics of Episomes among Ecologically Cohesive Bacterial Populations.</title>
        <authorList>
            <person name="Xue H."/>
            <person name="Cordero O.X."/>
            <person name="Camas F.M."/>
            <person name="Trimble W."/>
            <person name="Meyer F."/>
            <person name="Guglielmini J."/>
            <person name="Rocha E.P."/>
            <person name="Polz M.F."/>
        </authorList>
    </citation>
    <scope>NUCLEOTIDE SEQUENCE</scope>
    <source>
        <strain evidence="1">1F_283</strain>
    </source>
</reference>
<evidence type="ECO:0000313" key="5">
    <source>
        <dbReference type="Proteomes" id="UP000244197"/>
    </source>
</evidence>
<evidence type="ECO:0000313" key="4">
    <source>
        <dbReference type="Proteomes" id="UP000235533"/>
    </source>
</evidence>
<dbReference type="Proteomes" id="UP000235533">
    <property type="component" value="Unassembled WGS sequence"/>
</dbReference>
<evidence type="ECO:0000313" key="3">
    <source>
        <dbReference type="EMBL" id="PTP15363.1"/>
    </source>
</evidence>
<dbReference type="EMBL" id="MCZF01000224">
    <property type="protein sequence ID" value="PMM45873.1"/>
    <property type="molecule type" value="Genomic_DNA"/>
</dbReference>
<dbReference type="AlphaFoldDB" id="A0A0H3ZRW8"/>
<dbReference type="Gene3D" id="3.10.450.530">
    <property type="entry name" value="Ribonuclease toxin, BrnT, of type II toxin-antitoxin system"/>
    <property type="match status" value="1"/>
</dbReference>
<accession>A0A0H3ZRW8</accession>
<reference evidence="3 5" key="4">
    <citation type="submission" date="2017-11" db="EMBL/GenBank/DDBJ databases">
        <title>Population delineation of vibrios coincides with oyster pathogenicity.</title>
        <authorList>
            <person name="Bruto M."/>
            <person name="Labreuche Y."/>
            <person name="James A."/>
            <person name="Piel D."/>
            <person name="Chenivesse S."/>
            <person name="Petton B."/>
            <person name="Polz M.F."/>
            <person name="Le Roux F."/>
        </authorList>
    </citation>
    <scope>NUCLEOTIDE SEQUENCE [LARGE SCALE GENOMIC DNA]</scope>
    <source>
        <strain evidence="3 5">FF_144</strain>
    </source>
</reference>
<evidence type="ECO:0000313" key="1">
    <source>
        <dbReference type="EMBL" id="AKN39015.1"/>
    </source>
</evidence>
<reference evidence="2" key="3">
    <citation type="submission" date="2016-07" db="EMBL/GenBank/DDBJ databases">
        <authorList>
            <person name="Wan K."/>
            <person name="Booth B."/>
            <person name="Spirohn K."/>
            <person name="Hao T."/>
            <person name="Hu Y."/>
            <person name="Calderwood M."/>
            <person name="Hill D."/>
            <person name="Mohr S."/>
            <person name="Vidal M."/>
            <person name="Celniker S."/>
            <person name="Perrimon N."/>
        </authorList>
    </citation>
    <scope>NUCLEOTIDE SEQUENCE</scope>
    <source>
        <strain evidence="2">10N.261.48.B5</strain>
    </source>
</reference>
<evidence type="ECO:0000313" key="2">
    <source>
        <dbReference type="EMBL" id="PMM45873.1"/>
    </source>
</evidence>
<name>A0A0H3ZRW8_VIBSP</name>
<dbReference type="Pfam" id="PF04365">
    <property type="entry name" value="BrnT_toxin"/>
    <property type="match status" value="1"/>
</dbReference>
<protein>
    <recommendedName>
        <fullName evidence="6">BrnT family toxin</fullName>
    </recommendedName>
</protein>
<organism evidence="1">
    <name type="scientific">Vibrio splendidus</name>
    <dbReference type="NCBI Taxonomy" id="29497"/>
    <lineage>
        <taxon>Bacteria</taxon>
        <taxon>Pseudomonadati</taxon>
        <taxon>Pseudomonadota</taxon>
        <taxon>Gammaproteobacteria</taxon>
        <taxon>Vibrionales</taxon>
        <taxon>Vibrionaceae</taxon>
        <taxon>Vibrio</taxon>
    </lineage>
</organism>
<reference evidence="4" key="2">
    <citation type="submission" date="2016-07" db="EMBL/GenBank/DDBJ databases">
        <title>Nontailed viruses are major unrecognized killers of bacteria in the ocean.</title>
        <authorList>
            <person name="Kauffman K."/>
            <person name="Hussain F."/>
            <person name="Yang J."/>
            <person name="Arevalo P."/>
            <person name="Brown J."/>
            <person name="Cutler M."/>
            <person name="Kelly L."/>
            <person name="Polz M.F."/>
        </authorList>
    </citation>
    <scope>NUCLEOTIDE SEQUENCE [LARGE SCALE GENOMIC DNA]</scope>
    <source>
        <strain evidence="4">10N.261.48.B5</strain>
    </source>
</reference>
<reference evidence="2" key="5">
    <citation type="journal article" date="2018" name="Nature">
        <title>A major lineage of non-tailed dsDNA viruses as unrecognized killers of marine bacteria.</title>
        <authorList>
            <person name="Kauffman K.M."/>
            <person name="Hussain F.A."/>
            <person name="Yang J."/>
            <person name="Arevalo P."/>
            <person name="Brown J.M."/>
            <person name="Chang W.K."/>
            <person name="VanInsberghe D."/>
            <person name="Elsherbini J."/>
            <person name="Sharma R.S."/>
            <person name="Cutler M.B."/>
            <person name="Kelly L."/>
            <person name="Polz M.F."/>
        </authorList>
    </citation>
    <scope>NUCLEOTIDE SEQUENCE</scope>
    <source>
        <strain evidence="2">10N.261.48.B5</strain>
    </source>
</reference>
<sequence>MSYLNFQWDPNKAETNRRKHGVTFHEAQSVFYDEFARVIPDPDSSFGEERFIILGVSEEYNTLVVCHCYRGDDEKIRIISARKAEKRERKQYEDCRYA</sequence>
<dbReference type="EMBL" id="KP795629">
    <property type="protein sequence ID" value="AKN39015.1"/>
    <property type="molecule type" value="Genomic_DNA"/>
</dbReference>
<dbReference type="InterPro" id="IPR038573">
    <property type="entry name" value="BrnT_sf"/>
</dbReference>
<proteinExistence type="predicted"/>
<dbReference type="InterPro" id="IPR007460">
    <property type="entry name" value="BrnT_toxin"/>
</dbReference>